<evidence type="ECO:0000313" key="2">
    <source>
        <dbReference type="EMBL" id="MDR7300991.1"/>
    </source>
</evidence>
<reference evidence="2" key="1">
    <citation type="submission" date="2023-07" db="EMBL/GenBank/DDBJ databases">
        <title>Sequencing the genomes of 1000 actinobacteria strains.</title>
        <authorList>
            <person name="Klenk H.-P."/>
        </authorList>
    </citation>
    <scope>NUCLEOTIDE SEQUENCE</scope>
    <source>
        <strain evidence="2">DSM 45977</strain>
    </source>
</reference>
<evidence type="ECO:0000259" key="1">
    <source>
        <dbReference type="Pfam" id="PF01863"/>
    </source>
</evidence>
<dbReference type="GO" id="GO:0016787">
    <property type="term" value="F:hydrolase activity"/>
    <property type="evidence" value="ECO:0007669"/>
    <property type="project" value="UniProtKB-KW"/>
</dbReference>
<accession>A0AAE3ZC65</accession>
<comment type="caution">
    <text evidence="2">The sequence shown here is derived from an EMBL/GenBank/DDBJ whole genome shotgun (WGS) entry which is preliminary data.</text>
</comment>
<proteinExistence type="predicted"/>
<evidence type="ECO:0000313" key="3">
    <source>
        <dbReference type="Proteomes" id="UP001180845"/>
    </source>
</evidence>
<feature type="domain" description="YgjP-like metallopeptidase" evidence="1">
    <location>
        <begin position="31"/>
        <end position="235"/>
    </location>
</feature>
<keyword evidence="3" id="KW-1185">Reference proteome</keyword>
<dbReference type="RefSeq" id="WP_310270668.1">
    <property type="nucleotide sequence ID" value="NZ_JAVDXW010000001.1"/>
</dbReference>
<organism evidence="2 3">
    <name type="scientific">Haloactinomyces albus</name>
    <dbReference type="NCBI Taxonomy" id="1352928"/>
    <lineage>
        <taxon>Bacteria</taxon>
        <taxon>Bacillati</taxon>
        <taxon>Actinomycetota</taxon>
        <taxon>Actinomycetes</taxon>
        <taxon>Actinopolysporales</taxon>
        <taxon>Actinopolysporaceae</taxon>
        <taxon>Haloactinomyces</taxon>
    </lineage>
</organism>
<name>A0AAE3ZC65_9ACTN</name>
<dbReference type="InterPro" id="IPR053136">
    <property type="entry name" value="UTP_pyrophosphatase-like"/>
</dbReference>
<gene>
    <name evidence="2" type="ORF">JOF55_001172</name>
</gene>
<sequence>MTRAAPIADEHPDRLVLDDLVFSLRRSTRRRTVGITVDRDGSLILHVPADTDPATVRRWASGKRGWVYRKLAEKDLLLAPPVTKDFVSGEGFDYLGRRYRLRVTDEVEKVKLERGRLLLPRNLAGGDGAARAVIGWYRYRALNRLPAHVRALSRRMHTPVDRLDVQDLGYRWGSLGGGTRLNLHWATMQLPPSLVDYVIVHELAHVSEPNHTPRFWEIVARTMPDYETRKQRLAHLGSQLWLG</sequence>
<dbReference type="CDD" id="cd07344">
    <property type="entry name" value="M48_yhfN_like"/>
    <property type="match status" value="1"/>
</dbReference>
<dbReference type="AlphaFoldDB" id="A0AAE3ZC65"/>
<dbReference type="Proteomes" id="UP001180845">
    <property type="component" value="Unassembled WGS sequence"/>
</dbReference>
<dbReference type="Gene3D" id="3.30.2010.10">
    <property type="entry name" value="Metalloproteases ('zincins'), catalytic domain"/>
    <property type="match status" value="1"/>
</dbReference>
<protein>
    <submittedName>
        <fullName evidence="2">Metal-dependent hydrolase</fullName>
    </submittedName>
</protein>
<dbReference type="PANTHER" id="PTHR30399">
    <property type="entry name" value="UNCHARACTERIZED PROTEIN YGJP"/>
    <property type="match status" value="1"/>
</dbReference>
<dbReference type="InterPro" id="IPR002725">
    <property type="entry name" value="YgjP-like_metallopeptidase"/>
</dbReference>
<dbReference type="PANTHER" id="PTHR30399:SF1">
    <property type="entry name" value="UTP PYROPHOSPHATASE"/>
    <property type="match status" value="1"/>
</dbReference>
<dbReference type="Pfam" id="PF01863">
    <property type="entry name" value="YgjP-like"/>
    <property type="match status" value="1"/>
</dbReference>
<keyword evidence="2" id="KW-0378">Hydrolase</keyword>
<dbReference type="EMBL" id="JAVDXW010000001">
    <property type="protein sequence ID" value="MDR7300991.1"/>
    <property type="molecule type" value="Genomic_DNA"/>
</dbReference>